<dbReference type="EMBL" id="JAUCEY010000008">
    <property type="protein sequence ID" value="MDM5454084.1"/>
    <property type="molecule type" value="Genomic_DNA"/>
</dbReference>
<protein>
    <submittedName>
        <fullName evidence="1">Uncharacterized protein</fullName>
    </submittedName>
</protein>
<comment type="caution">
    <text evidence="1">The sequence shown here is derived from an EMBL/GenBank/DDBJ whole genome shotgun (WGS) entry which is preliminary data.</text>
</comment>
<evidence type="ECO:0000313" key="2">
    <source>
        <dbReference type="Proteomes" id="UP001234602"/>
    </source>
</evidence>
<proteinExistence type="predicted"/>
<dbReference type="Proteomes" id="UP001234602">
    <property type="component" value="Unassembled WGS sequence"/>
</dbReference>
<dbReference type="RefSeq" id="WP_061462805.1">
    <property type="nucleotide sequence ID" value="NZ_JAUCEY010000008.1"/>
</dbReference>
<sequence>MLILLIVDEAVVLVDPEAVTDMLVTANKSYKKSQPIWSGFFKIDSIESILIDITYRRKGVFLLRFAEKMLVEYLANPKC</sequence>
<accession>A0AAW7IFE9</accession>
<gene>
    <name evidence="1" type="ORF">QUF89_18280</name>
</gene>
<organism evidence="1 2">
    <name type="scientific">Peribacillus simplex</name>
    <dbReference type="NCBI Taxonomy" id="1478"/>
    <lineage>
        <taxon>Bacteria</taxon>
        <taxon>Bacillati</taxon>
        <taxon>Bacillota</taxon>
        <taxon>Bacilli</taxon>
        <taxon>Bacillales</taxon>
        <taxon>Bacillaceae</taxon>
        <taxon>Peribacillus</taxon>
    </lineage>
</organism>
<evidence type="ECO:0000313" key="1">
    <source>
        <dbReference type="EMBL" id="MDM5454084.1"/>
    </source>
</evidence>
<dbReference type="AlphaFoldDB" id="A0AAW7IFE9"/>
<reference evidence="1" key="1">
    <citation type="submission" date="2023-06" db="EMBL/GenBank/DDBJ databases">
        <title>Comparative genomics of Bacillaceae isolates and their secondary metabolite potential.</title>
        <authorList>
            <person name="Song L."/>
            <person name="Nielsen L.J."/>
            <person name="Mohite O."/>
            <person name="Xu X."/>
            <person name="Weber T."/>
            <person name="Kovacs A.T."/>
        </authorList>
    </citation>
    <scope>NUCLEOTIDE SEQUENCE</scope>
    <source>
        <strain evidence="1">D8_B_37</strain>
    </source>
</reference>
<name>A0AAW7IFE9_9BACI</name>
<dbReference type="KEGG" id="bsj:UP17_09635"/>